<feature type="signal peptide" evidence="11">
    <location>
        <begin position="1"/>
        <end position="25"/>
    </location>
</feature>
<dbReference type="InterPro" id="IPR023828">
    <property type="entry name" value="Peptidase_S8_Ser-AS"/>
</dbReference>
<dbReference type="InterPro" id="IPR023827">
    <property type="entry name" value="Peptidase_S8_Asp-AS"/>
</dbReference>
<dbReference type="PANTHER" id="PTHR43806:SF65">
    <property type="entry name" value="SERINE PROTEASE APRX"/>
    <property type="match status" value="1"/>
</dbReference>
<evidence type="ECO:0000259" key="12">
    <source>
        <dbReference type="Pfam" id="PF00082"/>
    </source>
</evidence>
<organism evidence="14 15">
    <name type="scientific">Kribbella flavida (strain DSM 17836 / JCM 10339 / NBRC 14399)</name>
    <dbReference type="NCBI Taxonomy" id="479435"/>
    <lineage>
        <taxon>Bacteria</taxon>
        <taxon>Bacillati</taxon>
        <taxon>Actinomycetota</taxon>
        <taxon>Actinomycetes</taxon>
        <taxon>Propionibacteriales</taxon>
        <taxon>Kribbellaceae</taxon>
        <taxon>Kribbella</taxon>
    </lineage>
</organism>
<dbReference type="PROSITE" id="PS00137">
    <property type="entry name" value="SUBTILASE_HIS"/>
    <property type="match status" value="1"/>
</dbReference>
<feature type="active site" description="Charge relay system" evidence="8 9">
    <location>
        <position position="443"/>
    </location>
</feature>
<keyword evidence="6 9" id="KW-0378">Hydrolase</keyword>
<reference evidence="15" key="1">
    <citation type="submission" date="2009-09" db="EMBL/GenBank/DDBJ databases">
        <title>The complete genome of Kribbella flavida DSM 17836.</title>
        <authorList>
            <consortium name="US DOE Joint Genome Institute (JGI-PGF)"/>
            <person name="Lucas S."/>
            <person name="Copeland A."/>
            <person name="Lapidus A."/>
            <person name="Glavina del Rio T."/>
            <person name="Dalin E."/>
            <person name="Tice H."/>
            <person name="Bruce D."/>
            <person name="Goodwin L."/>
            <person name="Pitluck S."/>
            <person name="Kyrpides N."/>
            <person name="Mavromatis K."/>
            <person name="Ivanova N."/>
            <person name="Saunders E."/>
            <person name="Brettin T."/>
            <person name="Detter J.C."/>
            <person name="Han C."/>
            <person name="Larimer F."/>
            <person name="Land M."/>
            <person name="Hauser L."/>
            <person name="Markowitz V."/>
            <person name="Cheng J.-F."/>
            <person name="Hugenholtz P."/>
            <person name="Woyke T."/>
            <person name="Wu D."/>
            <person name="Pukall R."/>
            <person name="Klenk H.-P."/>
            <person name="Eisen J.A."/>
        </authorList>
    </citation>
    <scope>NUCLEOTIDE SEQUENCE [LARGE SCALE GENOMIC DNA]</scope>
    <source>
        <strain evidence="15">DSM 17836 / JCM 10339 / NBRC 14399</strain>
    </source>
</reference>
<reference evidence="14 15" key="2">
    <citation type="journal article" date="2010" name="Stand. Genomic Sci.">
        <title>Complete genome sequence of Kribbella flavida type strain (IFO 14399).</title>
        <authorList>
            <person name="Pukall R."/>
            <person name="Lapidus A."/>
            <person name="Glavina Del Rio T."/>
            <person name="Copeland A."/>
            <person name="Tice H."/>
            <person name="Cheng J.-F."/>
            <person name="Lucas S."/>
            <person name="Chen F."/>
            <person name="Nolan M."/>
            <person name="LaButti K."/>
            <person name="Pati A."/>
            <person name="Ivanova N."/>
            <person name="Mavrommatis K."/>
            <person name="Mikhailova N."/>
            <person name="Pitluck S."/>
            <person name="Bruce D."/>
            <person name="Goodwin L."/>
            <person name="Land M."/>
            <person name="Hauser L."/>
            <person name="Chang Y.-J."/>
            <person name="Jeffries C.D."/>
            <person name="Chen A."/>
            <person name="Palaniappan K."/>
            <person name="Chain P."/>
            <person name="Rohde M."/>
            <person name="Goeker M."/>
            <person name="Bristow J."/>
            <person name="Eisen J.A."/>
            <person name="Markowitz V."/>
            <person name="Hugenholtz P."/>
            <person name="Kyrpides N.C."/>
            <person name="Klenk H.-P."/>
            <person name="Brettin T."/>
        </authorList>
    </citation>
    <scope>NUCLEOTIDE SEQUENCE [LARGE SCALE GENOMIC DNA]</scope>
    <source>
        <strain evidence="15">DSM 17836 / JCM 10339 / NBRC 14399</strain>
    </source>
</reference>
<evidence type="ECO:0000256" key="8">
    <source>
        <dbReference type="PIRSR" id="PIRSR615500-1"/>
    </source>
</evidence>
<dbReference type="Gene3D" id="3.50.30.30">
    <property type="match status" value="1"/>
</dbReference>
<dbReference type="InterPro" id="IPR015500">
    <property type="entry name" value="Peptidase_S8_subtilisin-rel"/>
</dbReference>
<dbReference type="Proteomes" id="UP000007967">
    <property type="component" value="Chromosome"/>
</dbReference>
<dbReference type="Pfam" id="PF00082">
    <property type="entry name" value="Peptidase_S8"/>
    <property type="match status" value="1"/>
</dbReference>
<evidence type="ECO:0000256" key="9">
    <source>
        <dbReference type="PROSITE-ProRule" id="PRU01240"/>
    </source>
</evidence>
<gene>
    <name evidence="14" type="ordered locus">Kfla_6760</name>
</gene>
<evidence type="ECO:0000256" key="2">
    <source>
        <dbReference type="ARBA" id="ARBA00022512"/>
    </source>
</evidence>
<proteinExistence type="inferred from homology"/>
<dbReference type="InterPro" id="IPR022398">
    <property type="entry name" value="Peptidase_S8_His-AS"/>
</dbReference>
<dbReference type="SUPFAM" id="SSF52743">
    <property type="entry name" value="Subtilisin-like"/>
    <property type="match status" value="1"/>
</dbReference>
<keyword evidence="2" id="KW-0134">Cell wall</keyword>
<dbReference type="PROSITE" id="PS51892">
    <property type="entry name" value="SUBTILASE"/>
    <property type="match status" value="1"/>
</dbReference>
<feature type="domain" description="PA" evidence="13">
    <location>
        <begin position="809"/>
        <end position="889"/>
    </location>
</feature>
<evidence type="ECO:0000256" key="6">
    <source>
        <dbReference type="ARBA" id="ARBA00022801"/>
    </source>
</evidence>
<dbReference type="SUPFAM" id="SSF52025">
    <property type="entry name" value="PA domain"/>
    <property type="match status" value="1"/>
</dbReference>
<evidence type="ECO:0000256" key="3">
    <source>
        <dbReference type="ARBA" id="ARBA00022525"/>
    </source>
</evidence>
<evidence type="ECO:0000256" key="1">
    <source>
        <dbReference type="ARBA" id="ARBA00011073"/>
    </source>
</evidence>
<accession>D2Q151</accession>
<keyword evidence="7 9" id="KW-0720">Serine protease</keyword>
<dbReference type="PANTHER" id="PTHR43806">
    <property type="entry name" value="PEPTIDASE S8"/>
    <property type="match status" value="1"/>
</dbReference>
<dbReference type="PRINTS" id="PR00723">
    <property type="entry name" value="SUBTILISIN"/>
</dbReference>
<dbReference type="AlphaFoldDB" id="D2Q151"/>
<evidence type="ECO:0000256" key="10">
    <source>
        <dbReference type="RuleBase" id="RU003355"/>
    </source>
</evidence>
<dbReference type="EMBL" id="CP001736">
    <property type="protein sequence ID" value="ADB35752.1"/>
    <property type="molecule type" value="Genomic_DNA"/>
</dbReference>
<dbReference type="GO" id="GO:0004252">
    <property type="term" value="F:serine-type endopeptidase activity"/>
    <property type="evidence" value="ECO:0007669"/>
    <property type="project" value="UniProtKB-UniRule"/>
</dbReference>
<dbReference type="STRING" id="479435.Kfla_6760"/>
<feature type="chain" id="PRO_5003034874" evidence="11">
    <location>
        <begin position="26"/>
        <end position="1245"/>
    </location>
</feature>
<feature type="active site" description="Charge relay system" evidence="8 9">
    <location>
        <position position="265"/>
    </location>
</feature>
<dbReference type="InterPro" id="IPR036852">
    <property type="entry name" value="Peptidase_S8/S53_dom_sf"/>
</dbReference>
<feature type="active site" description="Charge relay system" evidence="8 9">
    <location>
        <position position="233"/>
    </location>
</feature>
<keyword evidence="5 11" id="KW-0732">Signal</keyword>
<dbReference type="RefSeq" id="WP_012924304.1">
    <property type="nucleotide sequence ID" value="NC_013729.1"/>
</dbReference>
<keyword evidence="3" id="KW-0964">Secreted</keyword>
<dbReference type="Gene3D" id="3.40.50.200">
    <property type="entry name" value="Peptidase S8/S53 domain"/>
    <property type="match status" value="1"/>
</dbReference>
<keyword evidence="15" id="KW-1185">Reference proteome</keyword>
<dbReference type="KEGG" id="kfl:Kfla_6760"/>
<name>D2Q151_KRIFD</name>
<evidence type="ECO:0000256" key="11">
    <source>
        <dbReference type="SAM" id="SignalP"/>
    </source>
</evidence>
<dbReference type="InterPro" id="IPR000209">
    <property type="entry name" value="Peptidase_S8/S53_dom"/>
</dbReference>
<dbReference type="GO" id="GO:0006508">
    <property type="term" value="P:proteolysis"/>
    <property type="evidence" value="ECO:0007669"/>
    <property type="project" value="UniProtKB-KW"/>
</dbReference>
<evidence type="ECO:0000256" key="4">
    <source>
        <dbReference type="ARBA" id="ARBA00022670"/>
    </source>
</evidence>
<keyword evidence="4 9" id="KW-0645">Protease</keyword>
<evidence type="ECO:0000256" key="5">
    <source>
        <dbReference type="ARBA" id="ARBA00022729"/>
    </source>
</evidence>
<evidence type="ECO:0000259" key="13">
    <source>
        <dbReference type="Pfam" id="PF02225"/>
    </source>
</evidence>
<feature type="domain" description="Peptidase S8/S53" evidence="12">
    <location>
        <begin position="224"/>
        <end position="483"/>
    </location>
</feature>
<dbReference type="HOGENOM" id="CLU_007528_0_0_11"/>
<dbReference type="InterPro" id="IPR046450">
    <property type="entry name" value="PA_dom_sf"/>
</dbReference>
<dbReference type="PROSITE" id="PS00138">
    <property type="entry name" value="SUBTILASE_SER"/>
    <property type="match status" value="1"/>
</dbReference>
<dbReference type="eggNOG" id="COG1404">
    <property type="taxonomic scope" value="Bacteria"/>
</dbReference>
<evidence type="ECO:0000313" key="14">
    <source>
        <dbReference type="EMBL" id="ADB35752.1"/>
    </source>
</evidence>
<protein>
    <submittedName>
        <fullName evidence="14">Peptidase S8 and S53 subtilisin kexin sedolisin</fullName>
    </submittedName>
</protein>
<evidence type="ECO:0000313" key="15">
    <source>
        <dbReference type="Proteomes" id="UP000007967"/>
    </source>
</evidence>
<sequence length="1245" mass="129675">MHRPWITSLVGAALILSATTVPASAAPPPGAPAPADTATTARTARITLITGDRVRVTSRPGAPELVTFEPSPDSRSTAAITTYSGGHTYVVPAAAAADVASGRLDRTLFDITTLVAEGRDDTSSTTLPVIIRYAGSAATALGRARQTPVPGAAKSRVLTSIGARAAAVSKSGTDDFWRVVAPGTTARVAGSIERVSLDRRVRVDLDQSVPQIGAPAAWQRGLTGKGVTIAVLDTGIDPAHPDFAGRITRSENFSEAADTVDHFGHGTHVAGIAAGSGAASGGRHKGVAPEANLLNGKVLDDSGSGSFSGVIAGMEWAAAQGADVVNLSLGSQDPSDGTDDVSQAVNRLSRDTGTLFVVAAGNCFFPQPATVTSPAAADDALAVGNLKRDGSLNESSCRGPRKGDGALKPEISAPGTDIVAAKAADAVIGDPVGDHYTTLTGTSMASPHVAGAAALVAQAHPDWKAEQLKARLISTADPQQARVDEEGAGRVDADQATEAGVTVDTGELELGKLTWPYPAEDKVSRELTYRNPTGTAVTLQLAATLEPAQATPTLSATQLVVPANGTATVTVTADRAAAGTGYFSGRVTATAAGADPIVTTIGWYAEPELYDLTIKGIARDGSPANADISISRLDGEPVDVGPFGLPMRNGVATLRLPPGRYLASSTFSLDATDTAPQRFDLVTSGETQLAKDTTVTLDARRAAPVDLTVRNGQALTARERSMAFTVRTAEGLMSGGTGVSTTGAARIFGATPTAKPSVGSAEFAVGNRLEVPPYRAGVAGGSAFTVLDFYFGPRFTGVKDLPLFDAGTATPEELAGVQGKLALIRAGNDEPRYNGELVKAAQDAGAAAAALYNPDRPGDGGVFAFWATGEGPTATIPAMRTSRAAAQALLDRLKTQPVTVRVTGQAATPVIYDLVRPWASGIPADPRMVVRPEQLATVSETFGAHRRGMATSETRHATTPGFNQFGGWLAPTFDTPVRRTSYVLANRTRWSSFLVLDNGGENLGLHSTERIHRPGERSSVRWLAPVQTSGLPPAPTPLGGVKRLEGGLLVQVSPFLQGEQFADTINNPDSRLTLFRNGEQVASEADTALWTEVPADAADYRMTLDTRRDSENWRYSTQVRSTWTFKARGGTDEVMPLVFASVDVPQANALSQVQVGTPTTVAVNLYHQPGTDSAAPITEAKLELSYDGKQWTNLPLLRTGDGKYAATLTHPVDRAGQAPSLRITGSDAEGNKLEQEVTRAYGLRR</sequence>
<evidence type="ECO:0000256" key="7">
    <source>
        <dbReference type="ARBA" id="ARBA00022825"/>
    </source>
</evidence>
<dbReference type="Pfam" id="PF02225">
    <property type="entry name" value="PA"/>
    <property type="match status" value="1"/>
</dbReference>
<dbReference type="InterPro" id="IPR050131">
    <property type="entry name" value="Peptidase_S8_subtilisin-like"/>
</dbReference>
<comment type="similarity">
    <text evidence="1 9 10">Belongs to the peptidase S8 family.</text>
</comment>
<dbReference type="InterPro" id="IPR003137">
    <property type="entry name" value="PA_domain"/>
</dbReference>
<dbReference type="PROSITE" id="PS00136">
    <property type="entry name" value="SUBTILASE_ASP"/>
    <property type="match status" value="1"/>
</dbReference>